<dbReference type="AlphaFoldDB" id="A0A8X6R3E9"/>
<dbReference type="Proteomes" id="UP000887013">
    <property type="component" value="Unassembled WGS sequence"/>
</dbReference>
<proteinExistence type="predicted"/>
<evidence type="ECO:0000313" key="2">
    <source>
        <dbReference type="Proteomes" id="UP000887013"/>
    </source>
</evidence>
<sequence>MASVLDPRFKNLHFQDKFLLCTWIRKLNNEIRDEGELLYSDSGQLSRAPSSSR</sequence>
<dbReference type="OrthoDB" id="2438421at2759"/>
<comment type="caution">
    <text evidence="1">The sequence shown here is derived from an EMBL/GenBank/DDBJ whole genome shotgun (WGS) entry which is preliminary data.</text>
</comment>
<dbReference type="EMBL" id="BMAW01085931">
    <property type="protein sequence ID" value="GFU45097.1"/>
    <property type="molecule type" value="Genomic_DNA"/>
</dbReference>
<gene>
    <name evidence="1" type="ORF">NPIL_75761</name>
</gene>
<reference evidence="1" key="1">
    <citation type="submission" date="2020-08" db="EMBL/GenBank/DDBJ databases">
        <title>Multicomponent nature underlies the extraordinary mechanical properties of spider dragline silk.</title>
        <authorList>
            <person name="Kono N."/>
            <person name="Nakamura H."/>
            <person name="Mori M."/>
            <person name="Yoshida Y."/>
            <person name="Ohtoshi R."/>
            <person name="Malay A.D."/>
            <person name="Moran D.A.P."/>
            <person name="Tomita M."/>
            <person name="Numata K."/>
            <person name="Arakawa K."/>
        </authorList>
    </citation>
    <scope>NUCLEOTIDE SEQUENCE</scope>
</reference>
<organism evidence="1 2">
    <name type="scientific">Nephila pilipes</name>
    <name type="common">Giant wood spider</name>
    <name type="synonym">Nephila maculata</name>
    <dbReference type="NCBI Taxonomy" id="299642"/>
    <lineage>
        <taxon>Eukaryota</taxon>
        <taxon>Metazoa</taxon>
        <taxon>Ecdysozoa</taxon>
        <taxon>Arthropoda</taxon>
        <taxon>Chelicerata</taxon>
        <taxon>Arachnida</taxon>
        <taxon>Araneae</taxon>
        <taxon>Araneomorphae</taxon>
        <taxon>Entelegynae</taxon>
        <taxon>Araneoidea</taxon>
        <taxon>Nephilidae</taxon>
        <taxon>Nephila</taxon>
    </lineage>
</organism>
<keyword evidence="2" id="KW-1185">Reference proteome</keyword>
<evidence type="ECO:0000313" key="1">
    <source>
        <dbReference type="EMBL" id="GFU45097.1"/>
    </source>
</evidence>
<protein>
    <submittedName>
        <fullName evidence="1">Uncharacterized protein</fullName>
    </submittedName>
</protein>
<feature type="non-terminal residue" evidence="1">
    <location>
        <position position="53"/>
    </location>
</feature>
<accession>A0A8X6R3E9</accession>
<name>A0A8X6R3E9_NEPPI</name>